<protein>
    <submittedName>
        <fullName evidence="8">MiaB-like tRNA modifying enzyme</fullName>
        <ecNumber evidence="8">2.-.-.-</ecNumber>
    </submittedName>
</protein>
<dbReference type="InterPro" id="IPR006467">
    <property type="entry name" value="MiaB-like_bact"/>
</dbReference>
<evidence type="ECO:0000256" key="5">
    <source>
        <dbReference type="ARBA" id="ARBA00022723"/>
    </source>
</evidence>
<dbReference type="NCBIfam" id="TIGR01579">
    <property type="entry name" value="MiaB-like-C"/>
    <property type="match status" value="1"/>
</dbReference>
<keyword evidence="7" id="KW-0411">Iron-sulfur</keyword>
<dbReference type="InterPro" id="IPR023404">
    <property type="entry name" value="rSAM_horseshoe"/>
</dbReference>
<dbReference type="AlphaFoldDB" id="A0A381DKN4"/>
<dbReference type="STRING" id="32024.GCA_000788295_01607"/>
<accession>A0A381DKN4</accession>
<reference evidence="8 9" key="1">
    <citation type="submission" date="2018-06" db="EMBL/GenBank/DDBJ databases">
        <authorList>
            <consortium name="Pathogen Informatics"/>
            <person name="Doyle S."/>
        </authorList>
    </citation>
    <scope>NUCLEOTIDE SEQUENCE [LARGE SCALE GENOMIC DNA]</scope>
    <source>
        <strain evidence="8 9">NCTC12475</strain>
    </source>
</reference>
<dbReference type="EMBL" id="UFVD01000001">
    <property type="protein sequence ID" value="SUX11150.1"/>
    <property type="molecule type" value="Genomic_DNA"/>
</dbReference>
<dbReference type="PANTHER" id="PTHR11918">
    <property type="entry name" value="RADICAL SAM PROTEINS"/>
    <property type="match status" value="1"/>
</dbReference>
<dbReference type="SFLD" id="SFLDG01082">
    <property type="entry name" value="B12-binding_domain_containing"/>
    <property type="match status" value="1"/>
</dbReference>
<dbReference type="Pfam" id="PF04055">
    <property type="entry name" value="Radical_SAM"/>
    <property type="match status" value="1"/>
</dbReference>
<dbReference type="RefSeq" id="WP_089181920.1">
    <property type="nucleotide sequence ID" value="NZ_CP043427.1"/>
</dbReference>
<dbReference type="InterPro" id="IPR005839">
    <property type="entry name" value="Methylthiotransferase"/>
</dbReference>
<dbReference type="Gene3D" id="3.80.30.20">
    <property type="entry name" value="tm_1862 like domain"/>
    <property type="match status" value="1"/>
</dbReference>
<dbReference type="Gene3D" id="3.40.50.12160">
    <property type="entry name" value="Methylthiotransferase, N-terminal domain"/>
    <property type="match status" value="1"/>
</dbReference>
<dbReference type="GO" id="GO:0046872">
    <property type="term" value="F:metal ion binding"/>
    <property type="evidence" value="ECO:0007669"/>
    <property type="project" value="UniProtKB-KW"/>
</dbReference>
<evidence type="ECO:0000256" key="4">
    <source>
        <dbReference type="ARBA" id="ARBA00022691"/>
    </source>
</evidence>
<dbReference type="CDD" id="cd01335">
    <property type="entry name" value="Radical_SAM"/>
    <property type="match status" value="1"/>
</dbReference>
<proteinExistence type="predicted"/>
<dbReference type="GO" id="GO:0051539">
    <property type="term" value="F:4 iron, 4 sulfur cluster binding"/>
    <property type="evidence" value="ECO:0007669"/>
    <property type="project" value="UniProtKB-KW"/>
</dbReference>
<dbReference type="SMART" id="SM00729">
    <property type="entry name" value="Elp3"/>
    <property type="match status" value="1"/>
</dbReference>
<keyword evidence="9" id="KW-1185">Reference proteome</keyword>
<evidence type="ECO:0000256" key="6">
    <source>
        <dbReference type="ARBA" id="ARBA00023004"/>
    </source>
</evidence>
<organism evidence="8 9">
    <name type="scientific">Campylobacter sputorum subsp. sputorum</name>
    <dbReference type="NCBI Taxonomy" id="32024"/>
    <lineage>
        <taxon>Bacteria</taxon>
        <taxon>Pseudomonadati</taxon>
        <taxon>Campylobacterota</taxon>
        <taxon>Epsilonproteobacteria</taxon>
        <taxon>Campylobacterales</taxon>
        <taxon>Campylobacteraceae</taxon>
        <taxon>Campylobacter</taxon>
    </lineage>
</organism>
<keyword evidence="3 8" id="KW-0808">Transferase</keyword>
<dbReference type="GeneID" id="93090017"/>
<dbReference type="PANTHER" id="PTHR11918:SF45">
    <property type="entry name" value="THREONYLCARBAMOYLADENOSINE TRNA METHYLTHIOTRANSFERASE"/>
    <property type="match status" value="1"/>
</dbReference>
<evidence type="ECO:0000256" key="2">
    <source>
        <dbReference type="ARBA" id="ARBA00022485"/>
    </source>
</evidence>
<keyword evidence="5" id="KW-0479">Metal-binding</keyword>
<dbReference type="Pfam" id="PF00919">
    <property type="entry name" value="UPF0004"/>
    <property type="match status" value="1"/>
</dbReference>
<dbReference type="InterPro" id="IPR020612">
    <property type="entry name" value="Methylthiotransferase_CS"/>
</dbReference>
<dbReference type="GO" id="GO:0035598">
    <property type="term" value="F:tRNA (N(6)-L-threonylcarbamoyladenosine(37)-C(2))-methylthiotransferase activity"/>
    <property type="evidence" value="ECO:0007669"/>
    <property type="project" value="TreeGrafter"/>
</dbReference>
<dbReference type="PROSITE" id="PS51918">
    <property type="entry name" value="RADICAL_SAM"/>
    <property type="match status" value="1"/>
</dbReference>
<dbReference type="InterPro" id="IPR007197">
    <property type="entry name" value="rSAM"/>
</dbReference>
<keyword evidence="4" id="KW-0949">S-adenosyl-L-methionine</keyword>
<dbReference type="PROSITE" id="PS01278">
    <property type="entry name" value="MTTASE_RADICAL"/>
    <property type="match status" value="1"/>
</dbReference>
<dbReference type="Proteomes" id="UP000254920">
    <property type="component" value="Unassembled WGS sequence"/>
</dbReference>
<dbReference type="InterPro" id="IPR058240">
    <property type="entry name" value="rSAM_sf"/>
</dbReference>
<dbReference type="EC" id="2.-.-.-" evidence="8"/>
<dbReference type="InterPro" id="IPR038135">
    <property type="entry name" value="Methylthiotransferase_N_sf"/>
</dbReference>
<dbReference type="InterPro" id="IPR013848">
    <property type="entry name" value="Methylthiotransferase_N"/>
</dbReference>
<dbReference type="NCBIfam" id="TIGR00089">
    <property type="entry name" value="MiaB/RimO family radical SAM methylthiotransferase"/>
    <property type="match status" value="1"/>
</dbReference>
<dbReference type="InterPro" id="IPR006638">
    <property type="entry name" value="Elp3/MiaA/NifB-like_rSAM"/>
</dbReference>
<evidence type="ECO:0000256" key="7">
    <source>
        <dbReference type="ARBA" id="ARBA00023014"/>
    </source>
</evidence>
<dbReference type="PROSITE" id="PS51449">
    <property type="entry name" value="MTTASE_N"/>
    <property type="match status" value="1"/>
</dbReference>
<dbReference type="SFLD" id="SFLDS00029">
    <property type="entry name" value="Radical_SAM"/>
    <property type="match status" value="1"/>
</dbReference>
<dbReference type="SUPFAM" id="SSF102114">
    <property type="entry name" value="Radical SAM enzymes"/>
    <property type="match status" value="1"/>
</dbReference>
<dbReference type="OrthoDB" id="9805215at2"/>
<name>A0A381DKN4_9BACT</name>
<gene>
    <name evidence="8" type="primary">miaB_2</name>
    <name evidence="8" type="ORF">NCTC12475_01365</name>
</gene>
<evidence type="ECO:0000256" key="1">
    <source>
        <dbReference type="ARBA" id="ARBA00001966"/>
    </source>
</evidence>
<comment type="cofactor">
    <cofactor evidence="1">
        <name>[4Fe-4S] cluster</name>
        <dbReference type="ChEBI" id="CHEBI:49883"/>
    </cofactor>
</comment>
<keyword evidence="2" id="KW-0004">4Fe-4S</keyword>
<evidence type="ECO:0000256" key="3">
    <source>
        <dbReference type="ARBA" id="ARBA00022679"/>
    </source>
</evidence>
<sequence length="412" mass="47174">MRVYIKTFGCRTNIYDSELIKQYASDAEIVENEKDADIIIVNSCTVTNGADFDCRNYIHHAKALDKKVIMTGCGAISRGKELYDNGDLFGVFGMSQKKDINKFINSKAPFYDIGNLQNVDENALNSYNDKTKAFIKIQEGCNFKCSYCIIPSVRGKSRSMNEESIISEVSSLIDNGFSEFVLTGTNIGSYGNDTNSTLGKLLGKLGNIKGLKRIRLGSLEPSQIDDSFKEILNESWLERHLHIAIQHTSQKMLNIMRRRNKFSSDLELFTWLNELGFALGTDFIVGHPGESEEIWDEALENFKKMPLTHLHAFVYSKRENTHSATLNDNINGTVSKERLKLIKKITENNCVEFRNKHKKPLEILVERLKGDYYEGYDQYYIKSRIKSNKNLAKKWIKVDDYDIENEANYCKF</sequence>
<keyword evidence="6" id="KW-0408">Iron</keyword>
<evidence type="ECO:0000313" key="8">
    <source>
        <dbReference type="EMBL" id="SUX11150.1"/>
    </source>
</evidence>
<evidence type="ECO:0000313" key="9">
    <source>
        <dbReference type="Proteomes" id="UP000254920"/>
    </source>
</evidence>